<keyword evidence="3" id="KW-1185">Reference proteome</keyword>
<feature type="compositionally biased region" description="Low complexity" evidence="1">
    <location>
        <begin position="61"/>
        <end position="71"/>
    </location>
</feature>
<feature type="compositionally biased region" description="Basic and acidic residues" evidence="1">
    <location>
        <begin position="1"/>
        <end position="18"/>
    </location>
</feature>
<accession>A0A4Q7UQL2</accession>
<gene>
    <name evidence="2" type="ORF">EV383_0865</name>
</gene>
<organism evidence="2 3">
    <name type="scientific">Pseudonocardia sediminis</name>
    <dbReference type="NCBI Taxonomy" id="1397368"/>
    <lineage>
        <taxon>Bacteria</taxon>
        <taxon>Bacillati</taxon>
        <taxon>Actinomycetota</taxon>
        <taxon>Actinomycetes</taxon>
        <taxon>Pseudonocardiales</taxon>
        <taxon>Pseudonocardiaceae</taxon>
        <taxon>Pseudonocardia</taxon>
    </lineage>
</organism>
<name>A0A4Q7UQL2_PSEST</name>
<reference evidence="2 3" key="1">
    <citation type="submission" date="2019-02" db="EMBL/GenBank/DDBJ databases">
        <title>Sequencing the genomes of 1000 actinobacteria strains.</title>
        <authorList>
            <person name="Klenk H.-P."/>
        </authorList>
    </citation>
    <scope>NUCLEOTIDE SEQUENCE [LARGE SCALE GENOMIC DNA]</scope>
    <source>
        <strain evidence="2 3">DSM 45779</strain>
    </source>
</reference>
<protein>
    <submittedName>
        <fullName evidence="2">Uncharacterized protein</fullName>
    </submittedName>
</protein>
<dbReference type="EMBL" id="SHKL01000001">
    <property type="protein sequence ID" value="RZT84032.1"/>
    <property type="molecule type" value="Genomic_DNA"/>
</dbReference>
<dbReference type="Proteomes" id="UP000291591">
    <property type="component" value="Unassembled WGS sequence"/>
</dbReference>
<evidence type="ECO:0000313" key="2">
    <source>
        <dbReference type="EMBL" id="RZT84032.1"/>
    </source>
</evidence>
<feature type="region of interest" description="Disordered" evidence="1">
    <location>
        <begin position="1"/>
        <end position="91"/>
    </location>
</feature>
<evidence type="ECO:0000256" key="1">
    <source>
        <dbReference type="SAM" id="MobiDB-lite"/>
    </source>
</evidence>
<comment type="caution">
    <text evidence="2">The sequence shown here is derived from an EMBL/GenBank/DDBJ whole genome shotgun (WGS) entry which is preliminary data.</text>
</comment>
<evidence type="ECO:0000313" key="3">
    <source>
        <dbReference type="Proteomes" id="UP000291591"/>
    </source>
</evidence>
<feature type="compositionally biased region" description="Basic and acidic residues" evidence="1">
    <location>
        <begin position="82"/>
        <end position="91"/>
    </location>
</feature>
<dbReference type="AlphaFoldDB" id="A0A4Q7UQL2"/>
<proteinExistence type="predicted"/>
<sequence length="170" mass="18038">MRDPRHDPGAPDQGRGDLARGSGLENDGPGRERPGQGGPGTGAGATAAGAGAVAGAGAAAGAGATRADAPGSAGGPGTPGEEPVRVMRPHRAESFRDRWDAVQGTFVDRPREAVEQADELVGDLLEELSWMFRNQRADLEQSWSEEQDSTENLRVALRRYREFFDRLLSM</sequence>